<comment type="catalytic activity">
    <reaction evidence="1">
        <text>ATP + protein L-histidine = ADP + protein N-phospho-L-histidine.</text>
        <dbReference type="EC" id="2.7.13.3"/>
    </reaction>
</comment>
<dbReference type="PROSITE" id="PS50109">
    <property type="entry name" value="HIS_KIN"/>
    <property type="match status" value="1"/>
</dbReference>
<evidence type="ECO:0000256" key="6">
    <source>
        <dbReference type="PROSITE-ProRule" id="PRU00110"/>
    </source>
</evidence>
<dbReference type="InterPro" id="IPR001789">
    <property type="entry name" value="Sig_transdc_resp-reg_receiver"/>
</dbReference>
<dbReference type="InterPro" id="IPR036641">
    <property type="entry name" value="HPT_dom_sf"/>
</dbReference>
<proteinExistence type="predicted"/>
<evidence type="ECO:0000256" key="2">
    <source>
        <dbReference type="ARBA" id="ARBA00012438"/>
    </source>
</evidence>
<name>A0A2J6WM16_9BACT</name>
<dbReference type="PROSITE" id="PS50894">
    <property type="entry name" value="HPT"/>
    <property type="match status" value="1"/>
</dbReference>
<dbReference type="SUPFAM" id="SSF55874">
    <property type="entry name" value="ATPase domain of HSP90 chaperone/DNA topoisomerase II/histidine kinase"/>
    <property type="match status" value="1"/>
</dbReference>
<dbReference type="SUPFAM" id="SSF50341">
    <property type="entry name" value="CheW-like"/>
    <property type="match status" value="1"/>
</dbReference>
<dbReference type="FunFam" id="2.30.30.40:FF:000048">
    <property type="entry name" value="Chemotaxis protein CheA, putative"/>
    <property type="match status" value="1"/>
</dbReference>
<dbReference type="InterPro" id="IPR005467">
    <property type="entry name" value="His_kinase_dom"/>
</dbReference>
<evidence type="ECO:0000313" key="14">
    <source>
        <dbReference type="Proteomes" id="UP000242881"/>
    </source>
</evidence>
<feature type="modified residue" description="4-aspartylphosphate" evidence="7">
    <location>
        <position position="631"/>
    </location>
</feature>
<dbReference type="FunFam" id="3.30.565.10:FF:000016">
    <property type="entry name" value="Chemotaxis protein CheA, putative"/>
    <property type="match status" value="1"/>
</dbReference>
<feature type="modified residue" description="Phosphohistidine" evidence="6">
    <location>
        <position position="49"/>
    </location>
</feature>
<keyword evidence="5" id="KW-0418">Kinase</keyword>
<dbReference type="AlphaFoldDB" id="A0A2J6WM16"/>
<dbReference type="SUPFAM" id="SSF47226">
    <property type="entry name" value="Histidine-containing phosphotransfer domain, HPT domain"/>
    <property type="match status" value="1"/>
</dbReference>
<dbReference type="PROSITE" id="PS50110">
    <property type="entry name" value="RESPONSE_REGULATORY"/>
    <property type="match status" value="1"/>
</dbReference>
<evidence type="ECO:0000256" key="5">
    <source>
        <dbReference type="ARBA" id="ARBA00022777"/>
    </source>
</evidence>
<feature type="coiled-coil region" evidence="8">
    <location>
        <begin position="14"/>
        <end position="41"/>
    </location>
</feature>
<keyword evidence="3 7" id="KW-0597">Phosphoprotein</keyword>
<dbReference type="CDD" id="cd00088">
    <property type="entry name" value="HPT"/>
    <property type="match status" value="1"/>
</dbReference>
<dbReference type="InterPro" id="IPR036890">
    <property type="entry name" value="HATPase_C_sf"/>
</dbReference>
<dbReference type="Pfam" id="PF02518">
    <property type="entry name" value="HATPase_c"/>
    <property type="match status" value="1"/>
</dbReference>
<dbReference type="InterPro" id="IPR011006">
    <property type="entry name" value="CheY-like_superfamily"/>
</dbReference>
<sequence>MSHNEMDDLIQDFILESSEIIDQLDQDLVELEHRKNDLDLLNKIFRAAHTIKGSSSFLGFDKMSTVTHHAEEILNRLRKGEMVVVPEIMDILLEFVDVIKRILEDIKNGSDTVNIDQIVKKLKLANEGKVSVASSATAVESDKKQPKVEQKDEGEGAQLKKATKAIEQTIRVDVSRLDSLMNLVGELVLSRNRIAQISSELERKFEGDYLVEQLLETTSQIGLITTELQLAVMKTRMVPIGKVFNKFPRMIRDLARDLKKEVDLIITGEDTELDKSVVEEIGDPLVHMIRNAVDHGIESPEERIKKGKPAKGKVHLAAYHEGNHIVIEITDDGKGMDPEKLKKKAIEKKVITPEEAKGMSKEEAFGLIFKPGFSTAEKVTGVSGRGVGMDVVKTNIEKLNGIISIESEIDKGSVFKLKLPLTLAIIQALLVDVSGGVFAIPLVSVIETVRINENEIHNFEGREVLKLRDSVLSLVRLNDVFGLEGSFSQDIYVVVVALAEKRIGLVVDRLVGQEEIVIKSLGEYLSGNVGIAGATIMGDGKVRLILDVSGVMEIATKMPKKIKKGKSLKKPNVSSGNMVNVLVVDDSSTDRKIMKRLLSSSGWINCVEVTNPHDAITATQDLNNIDLLITDVMMPDIDGFELARILRERGFNKPIIAVSGRGEAAAGQKAKISGINAFMTKPINLQEMLNKIDELIGVNR</sequence>
<dbReference type="Gene3D" id="3.30.565.10">
    <property type="entry name" value="Histidine kinase-like ATPase, C-terminal domain"/>
    <property type="match status" value="1"/>
</dbReference>
<dbReference type="EMBL" id="PNIN01000041">
    <property type="protein sequence ID" value="PMP71442.1"/>
    <property type="molecule type" value="Genomic_DNA"/>
</dbReference>
<dbReference type="Pfam" id="PF01627">
    <property type="entry name" value="Hpt"/>
    <property type="match status" value="1"/>
</dbReference>
<dbReference type="InterPro" id="IPR051315">
    <property type="entry name" value="Bact_Chemotaxis_CheA"/>
</dbReference>
<feature type="domain" description="Histidine kinase" evidence="9">
    <location>
        <begin position="165"/>
        <end position="423"/>
    </location>
</feature>
<dbReference type="Gene3D" id="1.10.287.560">
    <property type="entry name" value="Histidine kinase CheA-like, homodimeric domain"/>
    <property type="match status" value="1"/>
</dbReference>
<dbReference type="SUPFAM" id="SSF52172">
    <property type="entry name" value="CheY-like"/>
    <property type="match status" value="1"/>
</dbReference>
<dbReference type="InterPro" id="IPR036061">
    <property type="entry name" value="CheW-like_dom_sf"/>
</dbReference>
<dbReference type="CDD" id="cd16916">
    <property type="entry name" value="HATPase_CheA-like"/>
    <property type="match status" value="1"/>
</dbReference>
<dbReference type="Gene3D" id="3.40.50.2300">
    <property type="match status" value="1"/>
</dbReference>
<evidence type="ECO:0000256" key="4">
    <source>
        <dbReference type="ARBA" id="ARBA00022679"/>
    </source>
</evidence>
<dbReference type="InterPro" id="IPR002545">
    <property type="entry name" value="CheW-lke_dom"/>
</dbReference>
<dbReference type="GO" id="GO:0006935">
    <property type="term" value="P:chemotaxis"/>
    <property type="evidence" value="ECO:0007669"/>
    <property type="project" value="InterPro"/>
</dbReference>
<dbReference type="Gene3D" id="1.20.120.160">
    <property type="entry name" value="HPT domain"/>
    <property type="match status" value="1"/>
</dbReference>
<dbReference type="PANTHER" id="PTHR43395:SF1">
    <property type="entry name" value="CHEMOTAXIS PROTEIN CHEA"/>
    <property type="match status" value="1"/>
</dbReference>
<dbReference type="SMART" id="SM00073">
    <property type="entry name" value="HPT"/>
    <property type="match status" value="1"/>
</dbReference>
<feature type="domain" description="CheW-like" evidence="11">
    <location>
        <begin position="425"/>
        <end position="557"/>
    </location>
</feature>
<evidence type="ECO:0000259" key="10">
    <source>
        <dbReference type="PROSITE" id="PS50110"/>
    </source>
</evidence>
<dbReference type="Gene3D" id="2.30.30.40">
    <property type="entry name" value="SH3 Domains"/>
    <property type="match status" value="1"/>
</dbReference>
<dbReference type="Proteomes" id="UP000242881">
    <property type="component" value="Unassembled WGS sequence"/>
</dbReference>
<dbReference type="SMART" id="SM00387">
    <property type="entry name" value="HATPase_c"/>
    <property type="match status" value="1"/>
</dbReference>
<feature type="domain" description="HPt" evidence="12">
    <location>
        <begin position="2"/>
        <end position="106"/>
    </location>
</feature>
<evidence type="ECO:0000256" key="8">
    <source>
        <dbReference type="SAM" id="Coils"/>
    </source>
</evidence>
<dbReference type="EC" id="2.7.13.3" evidence="2"/>
<dbReference type="PRINTS" id="PR00344">
    <property type="entry name" value="BCTRLSENSOR"/>
</dbReference>
<dbReference type="GO" id="GO:0005737">
    <property type="term" value="C:cytoplasm"/>
    <property type="evidence" value="ECO:0007669"/>
    <property type="project" value="InterPro"/>
</dbReference>
<evidence type="ECO:0000259" key="12">
    <source>
        <dbReference type="PROSITE" id="PS50894"/>
    </source>
</evidence>
<keyword evidence="8" id="KW-0175">Coiled coil</keyword>
<dbReference type="Pfam" id="PF02895">
    <property type="entry name" value="H-kinase_dim"/>
    <property type="match status" value="1"/>
</dbReference>
<keyword evidence="4" id="KW-0808">Transferase</keyword>
<accession>A0A2J6WM16</accession>
<dbReference type="CDD" id="cd00156">
    <property type="entry name" value="REC"/>
    <property type="match status" value="1"/>
</dbReference>
<organism evidence="13 14">
    <name type="scientific">Calditerrivibrio nitroreducens</name>
    <dbReference type="NCBI Taxonomy" id="477976"/>
    <lineage>
        <taxon>Bacteria</taxon>
        <taxon>Pseudomonadati</taxon>
        <taxon>Deferribacterota</taxon>
        <taxon>Deferribacteres</taxon>
        <taxon>Deferribacterales</taxon>
        <taxon>Calditerrivibrionaceae</taxon>
    </lineage>
</organism>
<evidence type="ECO:0000256" key="7">
    <source>
        <dbReference type="PROSITE-ProRule" id="PRU00169"/>
    </source>
</evidence>
<evidence type="ECO:0000256" key="1">
    <source>
        <dbReference type="ARBA" id="ARBA00000085"/>
    </source>
</evidence>
<evidence type="ECO:0000259" key="11">
    <source>
        <dbReference type="PROSITE" id="PS50851"/>
    </source>
</evidence>
<evidence type="ECO:0000256" key="3">
    <source>
        <dbReference type="ARBA" id="ARBA00022553"/>
    </source>
</evidence>
<dbReference type="SMART" id="SM01231">
    <property type="entry name" value="H-kinase_dim"/>
    <property type="match status" value="1"/>
</dbReference>
<dbReference type="InterPro" id="IPR008207">
    <property type="entry name" value="Sig_transdc_His_kin_Hpt_dom"/>
</dbReference>
<dbReference type="InterPro" id="IPR037006">
    <property type="entry name" value="CheA-like_homodim_sf"/>
</dbReference>
<dbReference type="GO" id="GO:0000155">
    <property type="term" value="F:phosphorelay sensor kinase activity"/>
    <property type="evidence" value="ECO:0007669"/>
    <property type="project" value="InterPro"/>
</dbReference>
<comment type="caution">
    <text evidence="13">The sequence shown here is derived from an EMBL/GenBank/DDBJ whole genome shotgun (WGS) entry which is preliminary data.</text>
</comment>
<dbReference type="InterPro" id="IPR003594">
    <property type="entry name" value="HATPase_dom"/>
</dbReference>
<dbReference type="InterPro" id="IPR004105">
    <property type="entry name" value="CheA-like_dim"/>
</dbReference>
<gene>
    <name evidence="13" type="ORF">C0187_04130</name>
</gene>
<dbReference type="InterPro" id="IPR036097">
    <property type="entry name" value="HisK_dim/P_sf"/>
</dbReference>
<dbReference type="CDD" id="cd00731">
    <property type="entry name" value="CheA_reg"/>
    <property type="match status" value="1"/>
</dbReference>
<dbReference type="SUPFAM" id="SSF47384">
    <property type="entry name" value="Homodimeric domain of signal transducing histidine kinase"/>
    <property type="match status" value="1"/>
</dbReference>
<evidence type="ECO:0000313" key="13">
    <source>
        <dbReference type="EMBL" id="PMP71442.1"/>
    </source>
</evidence>
<dbReference type="Pfam" id="PF00072">
    <property type="entry name" value="Response_reg"/>
    <property type="match status" value="1"/>
</dbReference>
<dbReference type="SMART" id="SM00448">
    <property type="entry name" value="REC"/>
    <property type="match status" value="1"/>
</dbReference>
<protein>
    <recommendedName>
        <fullName evidence="2">histidine kinase</fullName>
        <ecNumber evidence="2">2.7.13.3</ecNumber>
    </recommendedName>
</protein>
<dbReference type="InterPro" id="IPR004358">
    <property type="entry name" value="Sig_transdc_His_kin-like_C"/>
</dbReference>
<dbReference type="Pfam" id="PF01584">
    <property type="entry name" value="CheW"/>
    <property type="match status" value="1"/>
</dbReference>
<dbReference type="SMART" id="SM00260">
    <property type="entry name" value="CheW"/>
    <property type="match status" value="1"/>
</dbReference>
<dbReference type="PANTHER" id="PTHR43395">
    <property type="entry name" value="SENSOR HISTIDINE KINASE CHEA"/>
    <property type="match status" value="1"/>
</dbReference>
<dbReference type="PROSITE" id="PS50851">
    <property type="entry name" value="CHEW"/>
    <property type="match status" value="1"/>
</dbReference>
<reference evidence="13 14" key="1">
    <citation type="submission" date="2018-01" db="EMBL/GenBank/DDBJ databases">
        <title>Metagenomic assembled genomes from two thermal pools in the Uzon Caldera, Kamchatka, Russia.</title>
        <authorList>
            <person name="Wilkins L."/>
            <person name="Ettinger C."/>
        </authorList>
    </citation>
    <scope>NUCLEOTIDE SEQUENCE [LARGE SCALE GENOMIC DNA]</scope>
    <source>
        <strain evidence="13">ZAV-05</strain>
    </source>
</reference>
<evidence type="ECO:0000259" key="9">
    <source>
        <dbReference type="PROSITE" id="PS50109"/>
    </source>
</evidence>
<feature type="domain" description="Response regulatory" evidence="10">
    <location>
        <begin position="580"/>
        <end position="696"/>
    </location>
</feature>